<feature type="active site" evidence="3">
    <location>
        <position position="98"/>
    </location>
</feature>
<organism evidence="5 6">
    <name type="scientific">Roseococcus suduntuyensis</name>
    <dbReference type="NCBI Taxonomy" id="455361"/>
    <lineage>
        <taxon>Bacteria</taxon>
        <taxon>Pseudomonadati</taxon>
        <taxon>Pseudomonadota</taxon>
        <taxon>Alphaproteobacteria</taxon>
        <taxon>Acetobacterales</taxon>
        <taxon>Roseomonadaceae</taxon>
        <taxon>Roseococcus</taxon>
    </lineage>
</organism>
<dbReference type="InterPro" id="IPR050072">
    <property type="entry name" value="Peptidase_M20A"/>
</dbReference>
<feature type="active site" description="Proton acceptor" evidence="3">
    <location>
        <position position="158"/>
    </location>
</feature>
<dbReference type="Pfam" id="PF07687">
    <property type="entry name" value="M20_dimer"/>
    <property type="match status" value="1"/>
</dbReference>
<evidence type="ECO:0000256" key="1">
    <source>
        <dbReference type="ARBA" id="ARBA00022723"/>
    </source>
</evidence>
<evidence type="ECO:0000259" key="4">
    <source>
        <dbReference type="Pfam" id="PF07687"/>
    </source>
</evidence>
<dbReference type="PANTHER" id="PTHR43808">
    <property type="entry name" value="ACETYLORNITHINE DEACETYLASE"/>
    <property type="match status" value="1"/>
</dbReference>
<accession>A0A840A863</accession>
<keyword evidence="2 5" id="KW-0378">Hydrolase</keyword>
<keyword evidence="5" id="KW-0121">Carboxypeptidase</keyword>
<dbReference type="GO" id="GO:0046872">
    <property type="term" value="F:metal ion binding"/>
    <property type="evidence" value="ECO:0007669"/>
    <property type="project" value="UniProtKB-KW"/>
</dbReference>
<name>A0A840A863_9PROT</name>
<evidence type="ECO:0000256" key="3">
    <source>
        <dbReference type="PIRSR" id="PIRSR037238-1"/>
    </source>
</evidence>
<dbReference type="Pfam" id="PF01546">
    <property type="entry name" value="Peptidase_M20"/>
    <property type="match status" value="1"/>
</dbReference>
<evidence type="ECO:0000313" key="6">
    <source>
        <dbReference type="Proteomes" id="UP000553193"/>
    </source>
</evidence>
<sequence length="396" mass="41492">MNTESIEAKITAWLATQQQAMLDVLADLVNTDGGSYDKAGVDAVGARIKAFCESHGLKVETVKGERFGDCLRAILPHEGTAPTRGNHAANIVLMGHRDTVFPKGEPERRPFTIKDGRAYGPGVADMKAGLVMNMFVLAAFAKFGGAPGPMVGLFTGDEEIGSPEGRAVIEEEARGARVVFNSEPGRPSGNVVTGRKGGVFMVFDIEGKASHSGGNFQAGISAIGELAHKIVAIHALTDLERGITLNVGLVQGGQSVNTVAPSAQGQIDLRYVKPEDREEVMAKIHEIIGRSYVPGTKAKLTIKGEFNALTQDAAAKKLFGLYQGAAADAGLKVEGEFSGGCADSGFTAQQGAPTICAVGPVGGLAHSPEEYLEISSFVPRAQAMARAVLRLEHAGL</sequence>
<gene>
    <name evidence="5" type="ORF">GGQ83_000817</name>
</gene>
<dbReference type="RefSeq" id="WP_184382310.1">
    <property type="nucleotide sequence ID" value="NZ_JACIDJ010000001.1"/>
</dbReference>
<evidence type="ECO:0000313" key="5">
    <source>
        <dbReference type="EMBL" id="MBB3897391.1"/>
    </source>
</evidence>
<dbReference type="InterPro" id="IPR002933">
    <property type="entry name" value="Peptidase_M20"/>
</dbReference>
<dbReference type="InterPro" id="IPR011650">
    <property type="entry name" value="Peptidase_M20_dimer"/>
</dbReference>
<dbReference type="SUPFAM" id="SSF53187">
    <property type="entry name" value="Zn-dependent exopeptidases"/>
    <property type="match status" value="1"/>
</dbReference>
<reference evidence="5 6" key="1">
    <citation type="submission" date="2020-08" db="EMBL/GenBank/DDBJ databases">
        <title>Genomic Encyclopedia of Type Strains, Phase IV (KMG-IV): sequencing the most valuable type-strain genomes for metagenomic binning, comparative biology and taxonomic classification.</title>
        <authorList>
            <person name="Goeker M."/>
        </authorList>
    </citation>
    <scope>NUCLEOTIDE SEQUENCE [LARGE SCALE GENOMIC DNA]</scope>
    <source>
        <strain evidence="5 6">DSM 19979</strain>
    </source>
</reference>
<dbReference type="Proteomes" id="UP000553193">
    <property type="component" value="Unassembled WGS sequence"/>
</dbReference>
<comment type="caution">
    <text evidence="5">The sequence shown here is derived from an EMBL/GenBank/DDBJ whole genome shotgun (WGS) entry which is preliminary data.</text>
</comment>
<keyword evidence="5" id="KW-0645">Protease</keyword>
<dbReference type="InterPro" id="IPR036264">
    <property type="entry name" value="Bact_exopeptidase_dim_dom"/>
</dbReference>
<dbReference type="PIRSF" id="PIRSF037238">
    <property type="entry name" value="Carboxypeptidase_G2"/>
    <property type="match status" value="1"/>
</dbReference>
<dbReference type="GO" id="GO:0004180">
    <property type="term" value="F:carboxypeptidase activity"/>
    <property type="evidence" value="ECO:0007669"/>
    <property type="project" value="UniProtKB-KW"/>
</dbReference>
<dbReference type="PANTHER" id="PTHR43808:SF9">
    <property type="entry name" value="BLL0789 PROTEIN"/>
    <property type="match status" value="1"/>
</dbReference>
<dbReference type="EC" id="3.4.17.11" evidence="5"/>
<dbReference type="Gene3D" id="3.40.630.10">
    <property type="entry name" value="Zn peptidases"/>
    <property type="match status" value="1"/>
</dbReference>
<dbReference type="AlphaFoldDB" id="A0A840A863"/>
<feature type="domain" description="Peptidase M20 dimerisation" evidence="4">
    <location>
        <begin position="193"/>
        <end position="294"/>
    </location>
</feature>
<protein>
    <submittedName>
        <fullName evidence="5">Glutamate carboxypeptidase</fullName>
        <ecNumber evidence="5">3.4.17.11</ecNumber>
    </submittedName>
</protein>
<dbReference type="SUPFAM" id="SSF55031">
    <property type="entry name" value="Bacterial exopeptidase dimerisation domain"/>
    <property type="match status" value="1"/>
</dbReference>
<dbReference type="Gene3D" id="3.30.70.360">
    <property type="match status" value="1"/>
</dbReference>
<evidence type="ECO:0000256" key="2">
    <source>
        <dbReference type="ARBA" id="ARBA00022801"/>
    </source>
</evidence>
<keyword evidence="6" id="KW-1185">Reference proteome</keyword>
<proteinExistence type="predicted"/>
<keyword evidence="1" id="KW-0479">Metal-binding</keyword>
<dbReference type="EMBL" id="JACIDJ010000001">
    <property type="protein sequence ID" value="MBB3897391.1"/>
    <property type="molecule type" value="Genomic_DNA"/>
</dbReference>
<dbReference type="InterPro" id="IPR017150">
    <property type="entry name" value="Pept_M20_glutamate_carboxypep"/>
</dbReference>
<dbReference type="CDD" id="cd03885">
    <property type="entry name" value="M20_CPDG2"/>
    <property type="match status" value="1"/>
</dbReference>